<dbReference type="SUPFAM" id="SSF75304">
    <property type="entry name" value="Amidase signature (AS) enzymes"/>
    <property type="match status" value="1"/>
</dbReference>
<sequence length="401" mass="43738">MINHYGVWVPDQFKAHMSTQGQLSGMSFAAKDVFRLKGHRNTAGNPDWYAEEKPAGETAESVKLLLDEGAALKGVTHTDELMFSLNGQNAHYGTPVNPAAPGRIPGGSSSGSAVAASAGNVDFGLGTDTGGSVRVPSAYQGIYGFRPTQGAVSSHGVIPLAQSFDTPGWMSRSPEVMRAVGQVLLPNVDTWEDQGFKKYVMLEDAWRLVSSSYRALAEDVLEALGGIHYTNLHADDDLQSWFETFRNVQCIEIWENHGRWIERRQPSLGRSLAARFQLAKTIHHETDHSEAYEVLKEKSAQLFNLLTDDMLLVVPTAVGAAPSRDFEGPQDEARRAATMQLTSLSGNTGLPQLTVPLGWIEGGPVGLSFIASYSKDIHLLKWAEHQASTHDLFVPARVQNK</sequence>
<reference evidence="2 3" key="1">
    <citation type="submission" date="2018-03" db="EMBL/GenBank/DDBJ databases">
        <title>Genomic Encyclopedia of Type Strains, Phase III (KMG-III): the genomes of soil and plant-associated and newly described type strains.</title>
        <authorList>
            <person name="Whitman W."/>
        </authorList>
    </citation>
    <scope>NUCLEOTIDE SEQUENCE [LARGE SCALE GENOMIC DNA]</scope>
    <source>
        <strain evidence="2 3">CGMCC 1.07653</strain>
    </source>
</reference>
<organism evidence="2 3">
    <name type="scientific">Salsuginibacillus halophilus</name>
    <dbReference type="NCBI Taxonomy" id="517424"/>
    <lineage>
        <taxon>Bacteria</taxon>
        <taxon>Bacillati</taxon>
        <taxon>Bacillota</taxon>
        <taxon>Bacilli</taxon>
        <taxon>Bacillales</taxon>
        <taxon>Bacillaceae</taxon>
        <taxon>Salsuginibacillus</taxon>
    </lineage>
</organism>
<dbReference type="AlphaFoldDB" id="A0A2P8H3R2"/>
<dbReference type="Proteomes" id="UP000242310">
    <property type="component" value="Unassembled WGS sequence"/>
</dbReference>
<dbReference type="PANTHER" id="PTHR46310">
    <property type="entry name" value="AMIDASE 1"/>
    <property type="match status" value="1"/>
</dbReference>
<dbReference type="NCBIfam" id="NF006169">
    <property type="entry name" value="PRK08310.1"/>
    <property type="match status" value="1"/>
</dbReference>
<proteinExistence type="predicted"/>
<evidence type="ECO:0000313" key="3">
    <source>
        <dbReference type="Proteomes" id="UP000242310"/>
    </source>
</evidence>
<keyword evidence="3" id="KW-1185">Reference proteome</keyword>
<evidence type="ECO:0000313" key="2">
    <source>
        <dbReference type="EMBL" id="PSL40839.1"/>
    </source>
</evidence>
<feature type="domain" description="Amidase" evidence="1">
    <location>
        <begin position="17"/>
        <end position="189"/>
    </location>
</feature>
<dbReference type="EMBL" id="PYAV01000021">
    <property type="protein sequence ID" value="PSL40839.1"/>
    <property type="molecule type" value="Genomic_DNA"/>
</dbReference>
<accession>A0A2P8H3R2</accession>
<dbReference type="InterPro" id="IPR036928">
    <property type="entry name" value="AS_sf"/>
</dbReference>
<dbReference type="InterPro" id="IPR023631">
    <property type="entry name" value="Amidase_dom"/>
</dbReference>
<comment type="caution">
    <text evidence="2">The sequence shown here is derived from an EMBL/GenBank/DDBJ whole genome shotgun (WGS) entry which is preliminary data.</text>
</comment>
<dbReference type="Gene3D" id="3.90.1300.10">
    <property type="entry name" value="Amidase signature (AS) domain"/>
    <property type="match status" value="1"/>
</dbReference>
<dbReference type="RefSeq" id="WP_245894076.1">
    <property type="nucleotide sequence ID" value="NZ_PYAV01000021.1"/>
</dbReference>
<dbReference type="PANTHER" id="PTHR46310:SF7">
    <property type="entry name" value="AMIDASE 1"/>
    <property type="match status" value="1"/>
</dbReference>
<gene>
    <name evidence="2" type="ORF">B0H94_1214</name>
</gene>
<name>A0A2P8H3R2_9BACI</name>
<evidence type="ECO:0000259" key="1">
    <source>
        <dbReference type="Pfam" id="PF01425"/>
    </source>
</evidence>
<protein>
    <submittedName>
        <fullName evidence="2">Amidase</fullName>
    </submittedName>
</protein>
<dbReference type="Pfam" id="PF01425">
    <property type="entry name" value="Amidase"/>
    <property type="match status" value="1"/>
</dbReference>